<evidence type="ECO:0000313" key="2">
    <source>
        <dbReference type="Proteomes" id="UP000193136"/>
    </source>
</evidence>
<dbReference type="RefSeq" id="WP_085009610.1">
    <property type="nucleotide sequence ID" value="NZ_NAAD01000004.1"/>
</dbReference>
<accession>A0A1X0YAA8</accession>
<reference evidence="1 2" key="1">
    <citation type="submission" date="2017-03" db="EMBL/GenBank/DDBJ databases">
        <title>Genome sequence of Geothermobacter sp. EPR-M, Deep-Sea Iron Reducer.</title>
        <authorList>
            <person name="Tully B."/>
            <person name="Savalia P."/>
            <person name="Abuyen K."/>
            <person name="Baughan C."/>
            <person name="Romero E."/>
            <person name="Ronkowski C."/>
            <person name="Torres B."/>
            <person name="Tremblay J."/>
            <person name="Trujillo A."/>
            <person name="Tyler M."/>
            <person name="Perez-Rodriguez I."/>
            <person name="Amend J."/>
        </authorList>
    </citation>
    <scope>NUCLEOTIDE SEQUENCE [LARGE SCALE GENOMIC DNA]</scope>
    <source>
        <strain evidence="1 2">EPR-M</strain>
    </source>
</reference>
<dbReference type="Proteomes" id="UP000193136">
    <property type="component" value="Unassembled WGS sequence"/>
</dbReference>
<proteinExistence type="predicted"/>
<gene>
    <name evidence="1" type="ORF">B5V00_04715</name>
</gene>
<dbReference type="AlphaFoldDB" id="A0A1X0YAA8"/>
<dbReference type="NCBIfam" id="TIGR04256">
    <property type="entry name" value="GxxExxY"/>
    <property type="match status" value="1"/>
</dbReference>
<name>A0A1X0YAA8_9BACT</name>
<dbReference type="Pfam" id="PF13366">
    <property type="entry name" value="PDDEXK_3"/>
    <property type="match status" value="1"/>
</dbReference>
<evidence type="ECO:0000313" key="1">
    <source>
        <dbReference type="EMBL" id="ORJ62056.1"/>
    </source>
</evidence>
<dbReference type="STRING" id="1969733.B5V00_04715"/>
<comment type="caution">
    <text evidence="1">The sequence shown here is derived from an EMBL/GenBank/DDBJ whole genome shotgun (WGS) entry which is preliminary data.</text>
</comment>
<dbReference type="InterPro" id="IPR026350">
    <property type="entry name" value="GxxExxY"/>
</dbReference>
<organism evidence="1 2">
    <name type="scientific">Geothermobacter hydrogeniphilus</name>
    <dbReference type="NCBI Taxonomy" id="1969733"/>
    <lineage>
        <taxon>Bacteria</taxon>
        <taxon>Pseudomonadati</taxon>
        <taxon>Thermodesulfobacteriota</taxon>
        <taxon>Desulfuromonadia</taxon>
        <taxon>Desulfuromonadales</taxon>
        <taxon>Geothermobacteraceae</taxon>
        <taxon>Geothermobacter</taxon>
    </lineage>
</organism>
<sequence length="128" mass="14643">MDGRKSQEDLIAKAVVDAAFKVHRRLGPGLLERVYEACLAYELESAGFRVERQVPVPIVYGELSFDEGFRLDLLIEDTIVIELKAAEKSHPLWQAQLISYLKLTRKRIGFLINFHSPLFKQGIQRFAV</sequence>
<keyword evidence="2" id="KW-1185">Reference proteome</keyword>
<dbReference type="EMBL" id="NAAD01000004">
    <property type="protein sequence ID" value="ORJ62056.1"/>
    <property type="molecule type" value="Genomic_DNA"/>
</dbReference>
<protein>
    <submittedName>
        <fullName evidence="1">GxxExxY protein</fullName>
    </submittedName>
</protein>
<dbReference type="OrthoDB" id="9798792at2"/>